<dbReference type="SUPFAM" id="SSF48264">
    <property type="entry name" value="Cytochrome P450"/>
    <property type="match status" value="1"/>
</dbReference>
<accession>A0A9W6YGV4</accession>
<dbReference type="GO" id="GO:0005506">
    <property type="term" value="F:iron ion binding"/>
    <property type="evidence" value="ECO:0007669"/>
    <property type="project" value="InterPro"/>
</dbReference>
<keyword evidence="4" id="KW-0408">Iron</keyword>
<name>A0A9W6YGV4_9STRA</name>
<evidence type="ECO:0000313" key="5">
    <source>
        <dbReference type="EMBL" id="GMF62807.1"/>
    </source>
</evidence>
<dbReference type="PANTHER" id="PTHR24296">
    <property type="entry name" value="CYTOCHROME P450"/>
    <property type="match status" value="1"/>
</dbReference>
<proteinExistence type="inferred from homology"/>
<dbReference type="Proteomes" id="UP001165121">
    <property type="component" value="Unassembled WGS sequence"/>
</dbReference>
<dbReference type="InterPro" id="IPR001128">
    <property type="entry name" value="Cyt_P450"/>
</dbReference>
<gene>
    <name evidence="5" type="ORF">Pfra01_002738200</name>
</gene>
<keyword evidence="6" id="KW-1185">Reference proteome</keyword>
<evidence type="ECO:0000256" key="2">
    <source>
        <dbReference type="ARBA" id="ARBA00022723"/>
    </source>
</evidence>
<comment type="similarity">
    <text evidence="1">Belongs to the cytochrome P450 family.</text>
</comment>
<evidence type="ECO:0000256" key="4">
    <source>
        <dbReference type="ARBA" id="ARBA00023004"/>
    </source>
</evidence>
<dbReference type="AlphaFoldDB" id="A0A9W6YGV4"/>
<comment type="caution">
    <text evidence="5">The sequence shown here is derived from an EMBL/GenBank/DDBJ whole genome shotgun (WGS) entry which is preliminary data.</text>
</comment>
<evidence type="ECO:0000313" key="6">
    <source>
        <dbReference type="Proteomes" id="UP001165121"/>
    </source>
</evidence>
<evidence type="ECO:0000256" key="3">
    <source>
        <dbReference type="ARBA" id="ARBA00023002"/>
    </source>
</evidence>
<dbReference type="InterPro" id="IPR036396">
    <property type="entry name" value="Cyt_P450_sf"/>
</dbReference>
<dbReference type="GO" id="GO:0020037">
    <property type="term" value="F:heme binding"/>
    <property type="evidence" value="ECO:0007669"/>
    <property type="project" value="InterPro"/>
</dbReference>
<dbReference type="Pfam" id="PF00067">
    <property type="entry name" value="p450"/>
    <property type="match status" value="1"/>
</dbReference>
<keyword evidence="2" id="KW-0479">Metal-binding</keyword>
<reference evidence="5" key="1">
    <citation type="submission" date="2023-04" db="EMBL/GenBank/DDBJ databases">
        <title>Phytophthora fragariaefolia NBRC 109709.</title>
        <authorList>
            <person name="Ichikawa N."/>
            <person name="Sato H."/>
            <person name="Tonouchi N."/>
        </authorList>
    </citation>
    <scope>NUCLEOTIDE SEQUENCE</scope>
    <source>
        <strain evidence="5">NBRC 109709</strain>
    </source>
</reference>
<dbReference type="GO" id="GO:0016705">
    <property type="term" value="F:oxidoreductase activity, acting on paired donors, with incorporation or reduction of molecular oxygen"/>
    <property type="evidence" value="ECO:0007669"/>
    <property type="project" value="InterPro"/>
</dbReference>
<dbReference type="Gene3D" id="1.10.630.10">
    <property type="entry name" value="Cytochrome P450"/>
    <property type="match status" value="1"/>
</dbReference>
<sequence length="395" mass="43880">MLSASSLRDKLRFSRLGIGIRALALASVVLLLVKAPYEPVDKNLDKSRRTIHRPETTLPVLENTLSVIQAARVGDVHDQTLLTCRESDARPVLIRSIGIPDQLVVSTPEAFEDVLKIQFSNFPKGSYQCANLRDLLGDGIFAVDGEQWVHQRKTASNLFTMRALRDSMTVVIQRHAVVLYDILQRASEGNETLDLFKLFNRFTIEAFTEIGFGVHMGCLDSEEEHPFQKAFDRAQRALFLRFVRPSWFCRVQKWLNVGAEGQLKSDIEVIDKTVLDIVGKALSKRSNNASPDDDNSGKDIVSLFLGTVGSSSNSDIQEVDPTFLRNIVVNFLIAGRDTTAQTLSWFFLNLTKNPAVEAAIRSEIAEKLPKDVVSGVGATNATMQDVSQLVYLEAA</sequence>
<organism evidence="5 6">
    <name type="scientific">Phytophthora fragariaefolia</name>
    <dbReference type="NCBI Taxonomy" id="1490495"/>
    <lineage>
        <taxon>Eukaryota</taxon>
        <taxon>Sar</taxon>
        <taxon>Stramenopiles</taxon>
        <taxon>Oomycota</taxon>
        <taxon>Peronosporomycetes</taxon>
        <taxon>Peronosporales</taxon>
        <taxon>Peronosporaceae</taxon>
        <taxon>Phytophthora</taxon>
    </lineage>
</organism>
<dbReference type="EMBL" id="BSXT01006679">
    <property type="protein sequence ID" value="GMF62807.1"/>
    <property type="molecule type" value="Genomic_DNA"/>
</dbReference>
<evidence type="ECO:0000256" key="1">
    <source>
        <dbReference type="ARBA" id="ARBA00010617"/>
    </source>
</evidence>
<dbReference type="OrthoDB" id="1470350at2759"/>
<protein>
    <submittedName>
        <fullName evidence="5">Unnamed protein product</fullName>
    </submittedName>
</protein>
<keyword evidence="3" id="KW-0560">Oxidoreductase</keyword>
<dbReference type="GO" id="GO:0004497">
    <property type="term" value="F:monooxygenase activity"/>
    <property type="evidence" value="ECO:0007669"/>
    <property type="project" value="InterPro"/>
</dbReference>